<comment type="caution">
    <text evidence="14">The sequence shown here is derived from an EMBL/GenBank/DDBJ whole genome shotgun (WGS) entry which is preliminary data.</text>
</comment>
<feature type="compositionally biased region" description="Low complexity" evidence="10">
    <location>
        <begin position="336"/>
        <end position="349"/>
    </location>
</feature>
<organism evidence="14 15">
    <name type="scientific">Pseudotabrizicola algicola</name>
    <dbReference type="NCBI Taxonomy" id="2709381"/>
    <lineage>
        <taxon>Bacteria</taxon>
        <taxon>Pseudomonadati</taxon>
        <taxon>Pseudomonadota</taxon>
        <taxon>Alphaproteobacteria</taxon>
        <taxon>Rhodobacterales</taxon>
        <taxon>Paracoccaceae</taxon>
        <taxon>Pseudotabrizicola</taxon>
    </lineage>
</organism>
<dbReference type="EMBL" id="JAAIKE010000001">
    <property type="protein sequence ID" value="NEX45289.1"/>
    <property type="molecule type" value="Genomic_DNA"/>
</dbReference>
<evidence type="ECO:0000256" key="9">
    <source>
        <dbReference type="PIRNR" id="PIRNR004862"/>
    </source>
</evidence>
<evidence type="ECO:0000256" key="1">
    <source>
        <dbReference type="ARBA" id="ARBA00004117"/>
    </source>
</evidence>
<evidence type="ECO:0000259" key="12">
    <source>
        <dbReference type="Pfam" id="PF01514"/>
    </source>
</evidence>
<dbReference type="InterPro" id="IPR043427">
    <property type="entry name" value="YscJ/FliF"/>
</dbReference>
<dbReference type="InterPro" id="IPR006182">
    <property type="entry name" value="FliF_N_dom"/>
</dbReference>
<dbReference type="PANTHER" id="PTHR30046">
    <property type="entry name" value="FLAGELLAR M-RING PROTEIN"/>
    <property type="match status" value="1"/>
</dbReference>
<dbReference type="NCBIfam" id="TIGR00206">
    <property type="entry name" value="fliF"/>
    <property type="match status" value="1"/>
</dbReference>
<dbReference type="Pfam" id="PF08345">
    <property type="entry name" value="YscJ_FliF_C"/>
    <property type="match status" value="1"/>
</dbReference>
<evidence type="ECO:0000313" key="15">
    <source>
        <dbReference type="Proteomes" id="UP000481421"/>
    </source>
</evidence>
<feature type="domain" description="Flagellar M-ring C-terminal" evidence="13">
    <location>
        <begin position="271"/>
        <end position="447"/>
    </location>
</feature>
<keyword evidence="15" id="KW-1185">Reference proteome</keyword>
<evidence type="ECO:0000256" key="4">
    <source>
        <dbReference type="ARBA" id="ARBA00022475"/>
    </source>
</evidence>
<dbReference type="PRINTS" id="PR01009">
    <property type="entry name" value="FLGMRINGFLIF"/>
</dbReference>
<dbReference type="GO" id="GO:0003774">
    <property type="term" value="F:cytoskeletal motor activity"/>
    <property type="evidence" value="ECO:0007669"/>
    <property type="project" value="InterPro"/>
</dbReference>
<protein>
    <recommendedName>
        <fullName evidence="9">Flagellar M-ring protein</fullName>
    </recommendedName>
</protein>
<dbReference type="Proteomes" id="UP000481421">
    <property type="component" value="Unassembled WGS sequence"/>
</dbReference>
<dbReference type="GO" id="GO:0005886">
    <property type="term" value="C:plasma membrane"/>
    <property type="evidence" value="ECO:0007669"/>
    <property type="project" value="UniProtKB-SubCell"/>
</dbReference>
<keyword evidence="14" id="KW-0969">Cilium</keyword>
<dbReference type="RefSeq" id="WP_164609296.1">
    <property type="nucleotide sequence ID" value="NZ_JAAIKE010000001.1"/>
</dbReference>
<dbReference type="GO" id="GO:0071973">
    <property type="term" value="P:bacterial-type flagellum-dependent cell motility"/>
    <property type="evidence" value="ECO:0007669"/>
    <property type="project" value="InterPro"/>
</dbReference>
<sequence length="577" mass="60862">MALSPVPRSDLAPAPLPTGVVARLQGLRDGFEQFTRQPAVRRALPSIVLVVATLVAVMAWILLREPPRTALYPGLAEAEKATVVEALNGAGISATVDSVSGEILVATADYHRARFALASKGLPQSVPDADSVLAEMPMGASRALETARLRQAQELELSRSIAEIATIQAARVHLALPEKSAFLRDSHPPRASVFVTLAAGRVLDQGQVDAIVHLVSSSVPGMGRSDVSVIDQAGRLLSVNDGDPAGQLSDRQLRHRVEVETLLRRRIEALLTPIVGVGNLSVEVTAAMDFTRREITEERVDPEGNALRSEQLSESENRDAPAGGIPGAVANTPPTEAQLTAEAPANAAAGGEGSIRNRTSGTTRNYEISRTVQNTQPEIGQITRISAAVVIRAPAPAPVPTDGTDAAAPPQEAIPAALLADLQRLTESAIGHDASRGDSVTILAQPFAVPELVMEPPGMQLDWLPAVLRDVVLVAILAIVGLGLVRPLLLRQTNVAGLPGGVLPQGPTTVEVAEGESLDDVEAKLERRQKDLAGSVLGSRASRAEKQAVLRQLVADDPARIATVLHRMIRPELDAVQ</sequence>
<keyword evidence="8 9" id="KW-0975">Bacterial flagellum</keyword>
<dbReference type="InterPro" id="IPR013556">
    <property type="entry name" value="Flag_M-ring_C"/>
</dbReference>
<keyword evidence="14" id="KW-0966">Cell projection</keyword>
<reference evidence="14 15" key="1">
    <citation type="submission" date="2020-02" db="EMBL/GenBank/DDBJ databases">
        <title>Rhodobacter algicola sp. nov., isolated from microalga culture.</title>
        <authorList>
            <person name="Park C.-Y."/>
        </authorList>
    </citation>
    <scope>NUCLEOTIDE SEQUENCE [LARGE SCALE GENOMIC DNA]</scope>
    <source>
        <strain evidence="14 15">ETT8</strain>
    </source>
</reference>
<comment type="function">
    <text evidence="9">The M ring may be actively involved in energy transduction.</text>
</comment>
<dbReference type="AlphaFoldDB" id="A0A6B3RQ97"/>
<accession>A0A6B3RQ97</accession>
<evidence type="ECO:0000256" key="10">
    <source>
        <dbReference type="SAM" id="MobiDB-lite"/>
    </source>
</evidence>
<dbReference type="InterPro" id="IPR045851">
    <property type="entry name" value="AMP-bd_C_sf"/>
</dbReference>
<proteinExistence type="inferred from homology"/>
<dbReference type="Pfam" id="PF01514">
    <property type="entry name" value="YscJ_FliF"/>
    <property type="match status" value="1"/>
</dbReference>
<keyword evidence="6 11" id="KW-1133">Transmembrane helix</keyword>
<comment type="similarity">
    <text evidence="3 9">Belongs to the FliF family.</text>
</comment>
<evidence type="ECO:0000256" key="8">
    <source>
        <dbReference type="ARBA" id="ARBA00023143"/>
    </source>
</evidence>
<name>A0A6B3RQ97_9RHOB</name>
<dbReference type="PANTHER" id="PTHR30046:SF0">
    <property type="entry name" value="FLAGELLAR M-RING PROTEIN"/>
    <property type="match status" value="1"/>
</dbReference>
<feature type="compositionally biased region" description="Polar residues" evidence="10">
    <location>
        <begin position="356"/>
        <end position="372"/>
    </location>
</feature>
<feature type="region of interest" description="Disordered" evidence="10">
    <location>
        <begin position="295"/>
        <end position="372"/>
    </location>
</feature>
<dbReference type="Gene3D" id="3.30.300.30">
    <property type="match status" value="1"/>
</dbReference>
<evidence type="ECO:0000256" key="3">
    <source>
        <dbReference type="ARBA" id="ARBA00007971"/>
    </source>
</evidence>
<feature type="domain" description="Flagellar M-ring N-terminal" evidence="12">
    <location>
        <begin position="65"/>
        <end position="238"/>
    </location>
</feature>
<dbReference type="GO" id="GO:0009431">
    <property type="term" value="C:bacterial-type flagellum basal body, MS ring"/>
    <property type="evidence" value="ECO:0007669"/>
    <property type="project" value="InterPro"/>
</dbReference>
<evidence type="ECO:0000256" key="6">
    <source>
        <dbReference type="ARBA" id="ARBA00022989"/>
    </source>
</evidence>
<comment type="subcellular location">
    <subcellularLocation>
        <location evidence="1 9">Bacterial flagellum basal body</location>
    </subcellularLocation>
    <subcellularLocation>
        <location evidence="2">Cell membrane</location>
        <topology evidence="2">Multi-pass membrane protein</topology>
    </subcellularLocation>
</comment>
<evidence type="ECO:0000256" key="11">
    <source>
        <dbReference type="SAM" id="Phobius"/>
    </source>
</evidence>
<evidence type="ECO:0000256" key="2">
    <source>
        <dbReference type="ARBA" id="ARBA00004651"/>
    </source>
</evidence>
<keyword evidence="5 11" id="KW-0812">Transmembrane</keyword>
<dbReference type="PIRSF" id="PIRSF004862">
    <property type="entry name" value="FliF"/>
    <property type="match status" value="1"/>
</dbReference>
<evidence type="ECO:0000313" key="14">
    <source>
        <dbReference type="EMBL" id="NEX45289.1"/>
    </source>
</evidence>
<gene>
    <name evidence="14" type="primary">fliF</name>
    <name evidence="14" type="ORF">G3572_03665</name>
</gene>
<evidence type="ECO:0000256" key="7">
    <source>
        <dbReference type="ARBA" id="ARBA00023136"/>
    </source>
</evidence>
<keyword evidence="14" id="KW-0282">Flagellum</keyword>
<feature type="transmembrane region" description="Helical" evidence="11">
    <location>
        <begin position="43"/>
        <end position="63"/>
    </location>
</feature>
<keyword evidence="7 11" id="KW-0472">Membrane</keyword>
<keyword evidence="4" id="KW-1003">Cell membrane</keyword>
<dbReference type="InterPro" id="IPR000067">
    <property type="entry name" value="FlgMring_FliF"/>
</dbReference>
<evidence type="ECO:0000259" key="13">
    <source>
        <dbReference type="Pfam" id="PF08345"/>
    </source>
</evidence>
<evidence type="ECO:0000256" key="5">
    <source>
        <dbReference type="ARBA" id="ARBA00022692"/>
    </source>
</evidence>